<proteinExistence type="predicted"/>
<name>A0AAE1NKG4_9EUCA</name>
<keyword evidence="2" id="KW-1133">Transmembrane helix</keyword>
<keyword evidence="2" id="KW-0812">Transmembrane</keyword>
<feature type="region of interest" description="Disordered" evidence="1">
    <location>
        <begin position="58"/>
        <end position="97"/>
    </location>
</feature>
<feature type="transmembrane region" description="Helical" evidence="2">
    <location>
        <begin position="310"/>
        <end position="332"/>
    </location>
</feature>
<evidence type="ECO:0000313" key="4">
    <source>
        <dbReference type="Proteomes" id="UP001292094"/>
    </source>
</evidence>
<organism evidence="3 4">
    <name type="scientific">Petrolisthes manimaculis</name>
    <dbReference type="NCBI Taxonomy" id="1843537"/>
    <lineage>
        <taxon>Eukaryota</taxon>
        <taxon>Metazoa</taxon>
        <taxon>Ecdysozoa</taxon>
        <taxon>Arthropoda</taxon>
        <taxon>Crustacea</taxon>
        <taxon>Multicrustacea</taxon>
        <taxon>Malacostraca</taxon>
        <taxon>Eumalacostraca</taxon>
        <taxon>Eucarida</taxon>
        <taxon>Decapoda</taxon>
        <taxon>Pleocyemata</taxon>
        <taxon>Anomura</taxon>
        <taxon>Galatheoidea</taxon>
        <taxon>Porcellanidae</taxon>
        <taxon>Petrolisthes</taxon>
    </lineage>
</organism>
<feature type="compositionally biased region" description="Acidic residues" evidence="1">
    <location>
        <begin position="79"/>
        <end position="90"/>
    </location>
</feature>
<feature type="compositionally biased region" description="Low complexity" evidence="1">
    <location>
        <begin position="222"/>
        <end position="235"/>
    </location>
</feature>
<evidence type="ECO:0000313" key="3">
    <source>
        <dbReference type="EMBL" id="KAK4291660.1"/>
    </source>
</evidence>
<dbReference type="Proteomes" id="UP001292094">
    <property type="component" value="Unassembled WGS sequence"/>
</dbReference>
<gene>
    <name evidence="3" type="ORF">Pmani_035524</name>
</gene>
<accession>A0AAE1NKG4</accession>
<evidence type="ECO:0000256" key="1">
    <source>
        <dbReference type="SAM" id="MobiDB-lite"/>
    </source>
</evidence>
<reference evidence="3" key="1">
    <citation type="submission" date="2023-11" db="EMBL/GenBank/DDBJ databases">
        <title>Genome assemblies of two species of porcelain crab, Petrolisthes cinctipes and Petrolisthes manimaculis (Anomura: Porcellanidae).</title>
        <authorList>
            <person name="Angst P."/>
        </authorList>
    </citation>
    <scope>NUCLEOTIDE SEQUENCE</scope>
    <source>
        <strain evidence="3">PB745_02</strain>
        <tissue evidence="3">Gill</tissue>
    </source>
</reference>
<keyword evidence="2" id="KW-0472">Membrane</keyword>
<sequence>MDPPVKSVNVLMVRRDVITTTVIVSIVKVEVEGEKRRWGGREKMEGVEEEGWWDGRVEGRGAGLTEGFMTPPSGRPPLDDEDREEGDDEEGSGHQPLPEDYYKVINIISTAGTWGGVDGEVKKTVVSSGGVGGVNNEAQVVPPMCSAFCDKFCPWGLKLDKSRGCLRCKCHKCRSLAQCHIQCMGRLARDSRGCQICACQSKGLPLLPQRLHPTTSDKKSLHTQSATSSTTNTHTQTHKPCNDSRGTGAGGDTGRNDDDMGGLTWVDPAQREAVLFPDHTSNDHHQHHQQQHTPGDGTTKSAVQASPVEWWQVWVIVTLLVLVAVLVCGLALRYWRGYHHDKYHINAFRPTETEKLRPVATADDHHHHHHHINNHNNQRVRHL</sequence>
<dbReference type="EMBL" id="JAWZYT010005083">
    <property type="protein sequence ID" value="KAK4291660.1"/>
    <property type="molecule type" value="Genomic_DNA"/>
</dbReference>
<comment type="caution">
    <text evidence="3">The sequence shown here is derived from an EMBL/GenBank/DDBJ whole genome shotgun (WGS) entry which is preliminary data.</text>
</comment>
<feature type="region of interest" description="Disordered" evidence="1">
    <location>
        <begin position="208"/>
        <end position="264"/>
    </location>
</feature>
<protein>
    <submittedName>
        <fullName evidence="3">Uncharacterized protein</fullName>
    </submittedName>
</protein>
<evidence type="ECO:0000256" key="2">
    <source>
        <dbReference type="SAM" id="Phobius"/>
    </source>
</evidence>
<keyword evidence="4" id="KW-1185">Reference proteome</keyword>
<feature type="compositionally biased region" description="Basic residues" evidence="1">
    <location>
        <begin position="366"/>
        <end position="383"/>
    </location>
</feature>
<feature type="region of interest" description="Disordered" evidence="1">
    <location>
        <begin position="279"/>
        <end position="301"/>
    </location>
</feature>
<feature type="region of interest" description="Disordered" evidence="1">
    <location>
        <begin position="360"/>
        <end position="383"/>
    </location>
</feature>
<dbReference type="AlphaFoldDB" id="A0AAE1NKG4"/>